<dbReference type="GO" id="GO:0032259">
    <property type="term" value="P:methylation"/>
    <property type="evidence" value="ECO:0007669"/>
    <property type="project" value="UniProtKB-KW"/>
</dbReference>
<evidence type="ECO:0000259" key="4">
    <source>
        <dbReference type="SMART" id="SM00967"/>
    </source>
</evidence>
<proteinExistence type="predicted"/>
<dbReference type="Pfam" id="PF00588">
    <property type="entry name" value="SpoU_methylase"/>
    <property type="match status" value="1"/>
</dbReference>
<dbReference type="Proteomes" id="UP001224083">
    <property type="component" value="Unassembled WGS sequence"/>
</dbReference>
<evidence type="ECO:0000256" key="3">
    <source>
        <dbReference type="SAM" id="MobiDB-lite"/>
    </source>
</evidence>
<feature type="compositionally biased region" description="Basic and acidic residues" evidence="3">
    <location>
        <begin position="17"/>
        <end position="28"/>
    </location>
</feature>
<accession>A0ABT9KEE8</accession>
<evidence type="ECO:0000313" key="5">
    <source>
        <dbReference type="EMBL" id="MDP9500424.1"/>
    </source>
</evidence>
<dbReference type="GO" id="GO:0008168">
    <property type="term" value="F:methyltransferase activity"/>
    <property type="evidence" value="ECO:0007669"/>
    <property type="project" value="UniProtKB-KW"/>
</dbReference>
<reference evidence="5 6" key="1">
    <citation type="submission" date="2022-12" db="EMBL/GenBank/DDBJ databases">
        <title>Genome sequence of Pasteurellaceae Bisgaard Taxon 45.</title>
        <authorList>
            <person name="Foggin C."/>
            <person name="Rosen L.E."/>
            <person name="Henton M."/>
            <person name="Buys A."/>
            <person name="Floyd T."/>
            <person name="Turner A.D."/>
            <person name="Tarbin J."/>
            <person name="Lloyd A.S."/>
            <person name="Chaitezvi C."/>
            <person name="Ellis R.J."/>
            <person name="Roberts H.C."/>
            <person name="Dastjerdi A."/>
            <person name="Nunez A."/>
            <person name="Van Vliet A.H."/>
            <person name="Steinbach F."/>
        </authorList>
    </citation>
    <scope>NUCLEOTIDE SEQUENCE [LARGE SCALE GENOMIC DNA]</scope>
    <source>
        <strain evidence="5 6">VF20HR</strain>
    </source>
</reference>
<dbReference type="InterPro" id="IPR029064">
    <property type="entry name" value="Ribosomal_eL30-like_sf"/>
</dbReference>
<dbReference type="InterPro" id="IPR029028">
    <property type="entry name" value="Alpha/beta_knot_MTases"/>
</dbReference>
<dbReference type="Pfam" id="PF08032">
    <property type="entry name" value="SpoU_sub_bind"/>
    <property type="match status" value="1"/>
</dbReference>
<dbReference type="InterPro" id="IPR029026">
    <property type="entry name" value="tRNA_m1G_MTases_N"/>
</dbReference>
<feature type="compositionally biased region" description="Basic and acidic residues" evidence="3">
    <location>
        <begin position="44"/>
        <end position="55"/>
    </location>
</feature>
<keyword evidence="1 5" id="KW-0489">Methyltransferase</keyword>
<dbReference type="InterPro" id="IPR016479">
    <property type="entry name" value="YfiF_prd"/>
</dbReference>
<evidence type="ECO:0000256" key="2">
    <source>
        <dbReference type="ARBA" id="ARBA00022679"/>
    </source>
</evidence>
<dbReference type="PIRSF" id="PIRSF006280">
    <property type="entry name" value="YfiF_prd"/>
    <property type="match status" value="1"/>
</dbReference>
<comment type="caution">
    <text evidence="5">The sequence shown here is derived from an EMBL/GenBank/DDBJ whole genome shotgun (WGS) entry which is preliminary data.</text>
</comment>
<organism evidence="5 6">
    <name type="scientific">Bisgaard Taxon 45</name>
    <dbReference type="NCBI Taxonomy" id="304289"/>
    <lineage>
        <taxon>Bacteria</taxon>
        <taxon>Pseudomonadati</taxon>
        <taxon>Pseudomonadota</taxon>
        <taxon>Gammaproteobacteria</taxon>
        <taxon>Pasteurellales</taxon>
        <taxon>Pasteurellaceae</taxon>
    </lineage>
</organism>
<dbReference type="Gene3D" id="3.40.1280.10">
    <property type="match status" value="1"/>
</dbReference>
<dbReference type="PANTHER" id="PTHR46429:SF2">
    <property type="entry name" value="TRNA_RRNA METHYLTRANSFERASE"/>
    <property type="match status" value="1"/>
</dbReference>
<dbReference type="InterPro" id="IPR001537">
    <property type="entry name" value="SpoU_MeTrfase"/>
</dbReference>
<dbReference type="InterPro" id="IPR013123">
    <property type="entry name" value="SpoU_subst-bd"/>
</dbReference>
<dbReference type="EMBL" id="JAQAHH010000006">
    <property type="protein sequence ID" value="MDP9500424.1"/>
    <property type="molecule type" value="Genomic_DNA"/>
</dbReference>
<feature type="region of interest" description="Disordered" evidence="3">
    <location>
        <begin position="1"/>
        <end position="65"/>
    </location>
</feature>
<feature type="compositionally biased region" description="Polar residues" evidence="3">
    <location>
        <begin position="1"/>
        <end position="13"/>
    </location>
</feature>
<feature type="domain" description="RNA 2-O ribose methyltransferase substrate binding" evidence="4">
    <location>
        <begin position="125"/>
        <end position="200"/>
    </location>
</feature>
<feature type="region of interest" description="Disordered" evidence="3">
    <location>
        <begin position="93"/>
        <end position="112"/>
    </location>
</feature>
<protein>
    <submittedName>
        <fullName evidence="5">rRNA methyltransferase</fullName>
    </submittedName>
</protein>
<evidence type="ECO:0000313" key="6">
    <source>
        <dbReference type="Proteomes" id="UP001224083"/>
    </source>
</evidence>
<dbReference type="InterPro" id="IPR004441">
    <property type="entry name" value="rRNA_MeTrfase_TrmH"/>
</dbReference>
<dbReference type="SUPFAM" id="SSF55315">
    <property type="entry name" value="L30e-like"/>
    <property type="match status" value="1"/>
</dbReference>
<dbReference type="CDD" id="cd18095">
    <property type="entry name" value="SpoU-like_rRNA-MTase"/>
    <property type="match status" value="1"/>
</dbReference>
<dbReference type="Gene3D" id="3.30.1330.30">
    <property type="match status" value="1"/>
</dbReference>
<dbReference type="SUPFAM" id="SSF75217">
    <property type="entry name" value="alpha/beta knot"/>
    <property type="match status" value="1"/>
</dbReference>
<dbReference type="SMART" id="SM00967">
    <property type="entry name" value="SpoU_sub_bind"/>
    <property type="match status" value="1"/>
</dbReference>
<keyword evidence="2" id="KW-0808">Transferase</keyword>
<gene>
    <name evidence="5" type="ORF">O7M46_05585</name>
</gene>
<evidence type="ECO:0000256" key="1">
    <source>
        <dbReference type="ARBA" id="ARBA00022603"/>
    </source>
</evidence>
<keyword evidence="6" id="KW-1185">Reference proteome</keyword>
<dbReference type="PANTHER" id="PTHR46429">
    <property type="entry name" value="23S RRNA (GUANOSINE-2'-O-)-METHYLTRANSFERASE RLMB"/>
    <property type="match status" value="1"/>
</dbReference>
<feature type="compositionally biased region" description="Polar residues" evidence="3">
    <location>
        <begin position="34"/>
        <end position="43"/>
    </location>
</feature>
<sequence length="361" mass="39655">MKSKTTPPVFQHTSTKKFNERTVGEKSGKKAPHFTQQSVTRGEQSSRDNKAEHRFSNKNKALRRPQTLEPRLVETTMRTASGEEGKVKVVVKSTGLNEKPREKKTGPLSPRAPEKIKKNRAEEMKVYGENACLALFAQRPESIVRIWATVEMAKKSGALFSYLAEQKKAYHVVDNAELALVSGTSHHGGICMLVKKARPFTLSGYLDIPRKQDCLVLIDGVQNPHNLGGVVRTCAVFGVKGVVLEQGLVDNLNASAAMRVAEGGMEYVRVLETPDVASALQQLRQAGYQLIHVTSNKQAQPLASLTFAPKVVFILNEQHDASLAQPEDKQVVLSLGNPLQAELNIAVATGILLAQWDYRLG</sequence>
<name>A0ABT9KEE8_9PAST</name>